<gene>
    <name evidence="1" type="ORF">C4886_11510</name>
</gene>
<proteinExistence type="predicted"/>
<comment type="caution">
    <text evidence="1">The sequence shown here is derived from an EMBL/GenBank/DDBJ whole genome shotgun (WGS) entry which is preliminary data.</text>
</comment>
<reference evidence="1 2" key="1">
    <citation type="submission" date="2018-02" db="EMBL/GenBank/DDBJ databases">
        <title>Complete genome sequencing of Faecalibacterium prausnitzii strains isolated from the human gut.</title>
        <authorList>
            <person name="Fitzgerald B.C."/>
            <person name="Shkoporov A.N."/>
            <person name="Ross P.R."/>
            <person name="Hill C."/>
        </authorList>
    </citation>
    <scope>NUCLEOTIDE SEQUENCE [LARGE SCALE GENOMIC DNA]</scope>
    <source>
        <strain evidence="1 2">APC942/31-1</strain>
    </source>
</reference>
<evidence type="ECO:0000313" key="1">
    <source>
        <dbReference type="EMBL" id="RCH43075.1"/>
    </source>
</evidence>
<name>A0A367FXI4_9FIRM</name>
<evidence type="ECO:0000313" key="2">
    <source>
        <dbReference type="Proteomes" id="UP000253208"/>
    </source>
</evidence>
<dbReference type="EMBL" id="PSQG01000016">
    <property type="protein sequence ID" value="RCH43075.1"/>
    <property type="molecule type" value="Genomic_DNA"/>
</dbReference>
<organism evidence="1 2">
    <name type="scientific">Blautia obeum</name>
    <dbReference type="NCBI Taxonomy" id="40520"/>
    <lineage>
        <taxon>Bacteria</taxon>
        <taxon>Bacillati</taxon>
        <taxon>Bacillota</taxon>
        <taxon>Clostridia</taxon>
        <taxon>Lachnospirales</taxon>
        <taxon>Lachnospiraceae</taxon>
        <taxon>Blautia</taxon>
    </lineage>
</organism>
<dbReference type="Proteomes" id="UP000253208">
    <property type="component" value="Unassembled WGS sequence"/>
</dbReference>
<protein>
    <submittedName>
        <fullName evidence="1">Uncharacterized protein</fullName>
    </submittedName>
</protein>
<sequence>MVRQFQETFHSTYWEIIIYQLCLEAGFFLNQSHPFPDFIIKKPSEFYIEAVVANIKQTGIPECKRTIEDQLSMLTPPHLQKDFADVLNESIIRSSNAIFSKIKKYEDYKKEQWFDEKKPFMIALSSCDQINYGREFIYSMMALLYGRYYIPHENGCIIKKYIKKGETGAELPLGIFLNSDYSQISAIMYTCTNTIGKLTALALSKGLHTFNSVLDVIRDEEDEELPFKFRIVSNDSPESISDGIFIFHNPHAKQPINPRLFENTNVTHVFLENNRLVQMGITTPLYTRFSINSFMAQPLFNEIIASSAVKWNNITPDIINQMFNEKL</sequence>
<dbReference type="AlphaFoldDB" id="A0A367FXI4"/>
<accession>A0A367FXI4</accession>